<dbReference type="Proteomes" id="UP000005259">
    <property type="component" value="Chromosome"/>
</dbReference>
<feature type="domain" description="SLH" evidence="4">
    <location>
        <begin position="23"/>
        <end position="82"/>
    </location>
</feature>
<feature type="region of interest" description="Disordered" evidence="2">
    <location>
        <begin position="377"/>
        <end position="411"/>
    </location>
</feature>
<evidence type="ECO:0000313" key="5">
    <source>
        <dbReference type="EMBL" id="AFQ13597.1"/>
    </source>
</evidence>
<accession>A0A9W3JCR8</accession>
<feature type="compositionally biased region" description="Basic and acidic residues" evidence="2">
    <location>
        <begin position="381"/>
        <end position="411"/>
    </location>
</feature>
<evidence type="ECO:0000256" key="3">
    <source>
        <dbReference type="SAM" id="SignalP"/>
    </source>
</evidence>
<evidence type="ECO:0000259" key="4">
    <source>
        <dbReference type="PROSITE" id="PS51272"/>
    </source>
</evidence>
<evidence type="ECO:0000256" key="2">
    <source>
        <dbReference type="SAM" id="MobiDB-lite"/>
    </source>
</evidence>
<reference evidence="5 6" key="1">
    <citation type="submission" date="2012-08" db="EMBL/GenBank/DDBJ databases">
        <authorList>
            <person name="Doggett N."/>
            <person name="Teshima H."/>
            <person name="Bruce D."/>
            <person name="Detter J.C."/>
            <person name="Johnson S.L."/>
            <person name="Han C."/>
        </authorList>
    </citation>
    <scope>NUCLEOTIDE SEQUENCE [LARGE SCALE GENOMIC DNA]</scope>
    <source>
        <strain evidence="5 6">HD-771</strain>
    </source>
</reference>
<organism evidence="5 6">
    <name type="scientific">Bacillus thuringiensis HD-771</name>
    <dbReference type="NCBI Taxonomy" id="1218175"/>
    <lineage>
        <taxon>Bacteria</taxon>
        <taxon>Bacillati</taxon>
        <taxon>Bacillota</taxon>
        <taxon>Bacilli</taxon>
        <taxon>Bacillales</taxon>
        <taxon>Bacillaceae</taxon>
        <taxon>Bacillus</taxon>
        <taxon>Bacillus cereus group</taxon>
    </lineage>
</organism>
<dbReference type="PROSITE" id="PS51272">
    <property type="entry name" value="SLH"/>
    <property type="match status" value="3"/>
</dbReference>
<feature type="domain" description="SLH" evidence="4">
    <location>
        <begin position="147"/>
        <end position="207"/>
    </location>
</feature>
<keyword evidence="1 3" id="KW-0732">Signal</keyword>
<feature type="domain" description="SLH" evidence="4">
    <location>
        <begin position="83"/>
        <end position="146"/>
    </location>
</feature>
<evidence type="ECO:0000256" key="1">
    <source>
        <dbReference type="ARBA" id="ARBA00022729"/>
    </source>
</evidence>
<dbReference type="InterPro" id="IPR051465">
    <property type="entry name" value="Cell_Envelope_Struct_Comp"/>
</dbReference>
<dbReference type="PANTHER" id="PTHR43308:SF1">
    <property type="entry name" value="OUTER MEMBRANE PROTEIN ALPHA"/>
    <property type="match status" value="1"/>
</dbReference>
<dbReference type="RefSeq" id="WP_000823686.1">
    <property type="nucleotide sequence ID" value="NC_018500.1"/>
</dbReference>
<dbReference type="PANTHER" id="PTHR43308">
    <property type="entry name" value="OUTER MEMBRANE PROTEIN ALPHA-RELATED"/>
    <property type="match status" value="1"/>
</dbReference>
<name>A0A9W3JCR8_BACTU</name>
<feature type="compositionally biased region" description="Basic and acidic residues" evidence="2">
    <location>
        <begin position="559"/>
        <end position="590"/>
    </location>
</feature>
<dbReference type="AlphaFoldDB" id="A0A9W3JCR8"/>
<feature type="region of interest" description="Disordered" evidence="2">
    <location>
        <begin position="555"/>
        <end position="590"/>
    </location>
</feature>
<feature type="signal peptide" evidence="3">
    <location>
        <begin position="1"/>
        <end position="24"/>
    </location>
</feature>
<evidence type="ECO:0000313" key="6">
    <source>
        <dbReference type="Proteomes" id="UP000005259"/>
    </source>
</evidence>
<dbReference type="InterPro" id="IPR001119">
    <property type="entry name" value="SLH_dom"/>
</dbReference>
<feature type="chain" id="PRO_5040800841" evidence="3">
    <location>
        <begin position="25"/>
        <end position="727"/>
    </location>
</feature>
<protein>
    <submittedName>
        <fullName evidence="5">S-layer protein / peptidoglycan endo-beta-N-acetylglucosaminidase</fullName>
    </submittedName>
</protein>
<dbReference type="Pfam" id="PF00395">
    <property type="entry name" value="SLH"/>
    <property type="match status" value="3"/>
</dbReference>
<sequence length="727" mass="78139">MKRKLITTGILAGAILSYSSNILADTHKFPDVPKWAEQSVNYLVDKQVIIGYPDGTFGSNVTLDRASAATIITKALGIEIDPKAKPSFTDSQDHWGAPYIAAAEKAGIVKGEGNGLFNPSGKVTRAAMATMLVNAYKLQSTASNNAQSKFEDLKGHWGEKYANILIDLNISNGTDNGWQPNRSITRAEAAQLTAKTDMLSRDMNSELKEKDYTSTNTLLNQHQKLSGKVIEKTNDGLVVSGKNSSVYAIVSSPEVLKDIQIGDTVTVYAPMFISSIPGDPATAKYAIVQKENEENVLKKQYKMHTGSVINKKKDTIQISNEGLTVTAAVSSEVLEDIQVGDTVTIYGASFMSNMASGDLSAKAPIIEKLASKTVTANTSVDKSRSASEVDKKEQHVLDQHQKRSGKVTEKTEDGLVVSGEKSSVYAIVSSPEVLKNIQIGDTVTVYAPVFIGSIPGDPATAKYAIVQKENEENVLKKQYKMHTGSVINKTKDTIEISSEGSTVRATVSSEVLQDINIGDTITIYGASFMSNMASGDLSAKAPIIEKLASKTVTANTSVDKSRSASEVDKKEQHVLDQHQKRSGKVTEKTEDGLVVSGEKSSVYAIVSSPEVLKNIQIGDTVTVYAPVFIGSIPGDPATAKYVIVQKENEENVLEKQYKMHTGSVINKTKETIQISSEGLSVTAVVSSKVLEDIQVGDTVTIYGADFMSNMASGDLSAKAPIIEKLAR</sequence>
<dbReference type="EMBL" id="CP003752">
    <property type="protein sequence ID" value="AFQ13597.1"/>
    <property type="molecule type" value="Genomic_DNA"/>
</dbReference>
<dbReference type="KEGG" id="bti:BTG_00410"/>
<dbReference type="Gene3D" id="3.10.290.20">
    <property type="entry name" value="Ubiquitin-like 2 activating enzyme e1b. Chain: B, domain 3"/>
    <property type="match status" value="1"/>
</dbReference>
<proteinExistence type="predicted"/>
<gene>
    <name evidence="5" type="ORF">BTG_00410</name>
</gene>